<proteinExistence type="predicted"/>
<name>A0AAD7SXP1_9TELE</name>
<accession>A0AAD7SXP1</accession>
<sequence>MCEDVEGKKRRLSGTGFFTATHITYRSSEAPSPWRVCPARNSEVFLVRGVAAEKQKQGRVWKSGQCEEQGGRH</sequence>
<keyword evidence="2" id="KW-1185">Reference proteome</keyword>
<evidence type="ECO:0000313" key="2">
    <source>
        <dbReference type="Proteomes" id="UP001221898"/>
    </source>
</evidence>
<dbReference type="AlphaFoldDB" id="A0AAD7SXP1"/>
<organism evidence="1 2">
    <name type="scientific">Aldrovandia affinis</name>
    <dbReference type="NCBI Taxonomy" id="143900"/>
    <lineage>
        <taxon>Eukaryota</taxon>
        <taxon>Metazoa</taxon>
        <taxon>Chordata</taxon>
        <taxon>Craniata</taxon>
        <taxon>Vertebrata</taxon>
        <taxon>Euteleostomi</taxon>
        <taxon>Actinopterygii</taxon>
        <taxon>Neopterygii</taxon>
        <taxon>Teleostei</taxon>
        <taxon>Notacanthiformes</taxon>
        <taxon>Halosauridae</taxon>
        <taxon>Aldrovandia</taxon>
    </lineage>
</organism>
<evidence type="ECO:0000313" key="1">
    <source>
        <dbReference type="EMBL" id="KAJ8410645.1"/>
    </source>
</evidence>
<dbReference type="Proteomes" id="UP001221898">
    <property type="component" value="Unassembled WGS sequence"/>
</dbReference>
<reference evidence="1" key="1">
    <citation type="journal article" date="2023" name="Science">
        <title>Genome structures resolve the early diversification of teleost fishes.</title>
        <authorList>
            <person name="Parey E."/>
            <person name="Louis A."/>
            <person name="Montfort J."/>
            <person name="Bouchez O."/>
            <person name="Roques C."/>
            <person name="Iampietro C."/>
            <person name="Lluch J."/>
            <person name="Castinel A."/>
            <person name="Donnadieu C."/>
            <person name="Desvignes T."/>
            <person name="Floi Bucao C."/>
            <person name="Jouanno E."/>
            <person name="Wen M."/>
            <person name="Mejri S."/>
            <person name="Dirks R."/>
            <person name="Jansen H."/>
            <person name="Henkel C."/>
            <person name="Chen W.J."/>
            <person name="Zahm M."/>
            <person name="Cabau C."/>
            <person name="Klopp C."/>
            <person name="Thompson A.W."/>
            <person name="Robinson-Rechavi M."/>
            <person name="Braasch I."/>
            <person name="Lecointre G."/>
            <person name="Bobe J."/>
            <person name="Postlethwait J.H."/>
            <person name="Berthelot C."/>
            <person name="Roest Crollius H."/>
            <person name="Guiguen Y."/>
        </authorList>
    </citation>
    <scope>NUCLEOTIDE SEQUENCE</scope>
    <source>
        <strain evidence="1">NC1722</strain>
    </source>
</reference>
<gene>
    <name evidence="1" type="ORF">AAFF_G00186020</name>
</gene>
<dbReference type="EMBL" id="JAINUG010000025">
    <property type="protein sequence ID" value="KAJ8410645.1"/>
    <property type="molecule type" value="Genomic_DNA"/>
</dbReference>
<comment type="caution">
    <text evidence="1">The sequence shown here is derived from an EMBL/GenBank/DDBJ whole genome shotgun (WGS) entry which is preliminary data.</text>
</comment>
<protein>
    <submittedName>
        <fullName evidence="1">Uncharacterized protein</fullName>
    </submittedName>
</protein>